<name>A0A1M4T5F8_9RHOB</name>
<dbReference type="EMBL" id="FQVK01000002">
    <property type="protein sequence ID" value="SHE39766.1"/>
    <property type="molecule type" value="Genomic_DNA"/>
</dbReference>
<evidence type="ECO:0000313" key="6">
    <source>
        <dbReference type="EMBL" id="SHE39766.1"/>
    </source>
</evidence>
<protein>
    <submittedName>
        <fullName evidence="6">UDP-3-O-[3-hydroxymyristoyl] glucosamine N-acyltransferase</fullName>
    </submittedName>
</protein>
<dbReference type="Pfam" id="PF00132">
    <property type="entry name" value="Hexapep"/>
    <property type="match status" value="1"/>
</dbReference>
<dbReference type="NCBIfam" id="NF002060">
    <property type="entry name" value="PRK00892.1"/>
    <property type="match status" value="1"/>
</dbReference>
<keyword evidence="4" id="KW-0443">Lipid metabolism</keyword>
<evidence type="ECO:0000256" key="3">
    <source>
        <dbReference type="ARBA" id="ARBA00022679"/>
    </source>
</evidence>
<evidence type="ECO:0000256" key="1">
    <source>
        <dbReference type="ARBA" id="ARBA00022516"/>
    </source>
</evidence>
<dbReference type="AlphaFoldDB" id="A0A1M4T5F8"/>
<keyword evidence="5 6" id="KW-0012">Acyltransferase</keyword>
<dbReference type="InterPro" id="IPR011004">
    <property type="entry name" value="Trimer_LpxA-like_sf"/>
</dbReference>
<dbReference type="PANTHER" id="PTHR43378:SF2">
    <property type="entry name" value="UDP-3-O-ACYLGLUCOSAMINE N-ACYLTRANSFERASE 1, MITOCHONDRIAL-RELATED"/>
    <property type="match status" value="1"/>
</dbReference>
<dbReference type="Gene3D" id="3.40.1390.10">
    <property type="entry name" value="MurE/MurF, N-terminal domain"/>
    <property type="match status" value="1"/>
</dbReference>
<sequence length="363" mass="37408">MQFTLQQIADALGAPAEGNTSLTILRAAEPADAGPTDLAMAMAPKYAEALEKGAARCAVLWEGADWKAMGLEGAIFVTRPRMAMAGITAMLDRGQGVEPGVHPSAVVDPTAEIGKGVSIGPLCVIGPRARIGAGSVIGAQCHIGMDAALGENCLLREMVSIGARAVIGDRFIAQPGARIGGDGFSFVTPEVSGVENVRKTMGDAGDAKAQSWLRIHSLGAVEIGDDVEVGANCTVDNGTIRNTVIGSGSKLDNLVHVGHNTRVGRDCLLCGQTGVSGSVEIGNNVVLGGQTGVVDNIFIGDGVIAAGGTKILSNVPAGRVIMGYPGVKMATHTEIYKAQRRLPRIARDVEALKKAVFKQPPSD</sequence>
<dbReference type="SUPFAM" id="SSF51161">
    <property type="entry name" value="Trimeric LpxA-like enzymes"/>
    <property type="match status" value="1"/>
</dbReference>
<keyword evidence="7" id="KW-1185">Reference proteome</keyword>
<dbReference type="GO" id="GO:0016020">
    <property type="term" value="C:membrane"/>
    <property type="evidence" value="ECO:0007669"/>
    <property type="project" value="GOC"/>
</dbReference>
<keyword evidence="3 6" id="KW-0808">Transferase</keyword>
<evidence type="ECO:0000256" key="4">
    <source>
        <dbReference type="ARBA" id="ARBA00023098"/>
    </source>
</evidence>
<proteinExistence type="predicted"/>
<dbReference type="Gene3D" id="2.160.10.10">
    <property type="entry name" value="Hexapeptide repeat proteins"/>
    <property type="match status" value="1"/>
</dbReference>
<dbReference type="CDD" id="cd03352">
    <property type="entry name" value="LbH_LpxD"/>
    <property type="match status" value="1"/>
</dbReference>
<evidence type="ECO:0000256" key="5">
    <source>
        <dbReference type="ARBA" id="ARBA00023315"/>
    </source>
</evidence>
<dbReference type="GO" id="GO:0016410">
    <property type="term" value="F:N-acyltransferase activity"/>
    <property type="evidence" value="ECO:0007669"/>
    <property type="project" value="InterPro"/>
</dbReference>
<organism evidence="6 7">
    <name type="scientific">Ruegeria intermedia</name>
    <dbReference type="NCBI Taxonomy" id="996115"/>
    <lineage>
        <taxon>Bacteria</taxon>
        <taxon>Pseudomonadati</taxon>
        <taxon>Pseudomonadota</taxon>
        <taxon>Alphaproteobacteria</taxon>
        <taxon>Rhodobacterales</taxon>
        <taxon>Roseobacteraceae</taxon>
        <taxon>Ruegeria</taxon>
    </lineage>
</organism>
<dbReference type="InterPro" id="IPR001451">
    <property type="entry name" value="Hexapep"/>
</dbReference>
<accession>A0A1M4T5F8</accession>
<dbReference type="GO" id="GO:0009245">
    <property type="term" value="P:lipid A biosynthetic process"/>
    <property type="evidence" value="ECO:0007669"/>
    <property type="project" value="UniProtKB-KW"/>
</dbReference>
<evidence type="ECO:0000256" key="2">
    <source>
        <dbReference type="ARBA" id="ARBA00022556"/>
    </source>
</evidence>
<dbReference type="Proteomes" id="UP000325134">
    <property type="component" value="Unassembled WGS sequence"/>
</dbReference>
<dbReference type="PANTHER" id="PTHR43378">
    <property type="entry name" value="UDP-3-O-ACYLGLUCOSAMINE N-ACYLTRANSFERASE"/>
    <property type="match status" value="1"/>
</dbReference>
<dbReference type="OrthoDB" id="9784739at2"/>
<keyword evidence="2" id="KW-0441">Lipid A biosynthesis</keyword>
<evidence type="ECO:0000313" key="7">
    <source>
        <dbReference type="Proteomes" id="UP000325134"/>
    </source>
</evidence>
<gene>
    <name evidence="6" type="ORF">SAMN05444279_10223</name>
</gene>
<dbReference type="NCBIfam" id="TIGR01853">
    <property type="entry name" value="lipid_A_lpxD"/>
    <property type="match status" value="1"/>
</dbReference>
<dbReference type="InterPro" id="IPR007691">
    <property type="entry name" value="LpxD"/>
</dbReference>
<dbReference type="RefSeq" id="WP_149774346.1">
    <property type="nucleotide sequence ID" value="NZ_FQVK01000002.1"/>
</dbReference>
<keyword evidence="1" id="KW-0444">Lipid biosynthesis</keyword>
<reference evidence="6 7" key="1">
    <citation type="submission" date="2016-11" db="EMBL/GenBank/DDBJ databases">
        <authorList>
            <person name="Varghese N."/>
            <person name="Submissions S."/>
        </authorList>
    </citation>
    <scope>NUCLEOTIDE SEQUENCE [LARGE SCALE GENOMIC DNA]</scope>
    <source>
        <strain evidence="6 7">DSM 29341</strain>
    </source>
</reference>